<keyword evidence="9" id="KW-0496">Mitochondrion</keyword>
<evidence type="ECO:0000256" key="13">
    <source>
        <dbReference type="ARBA" id="ARBA00038024"/>
    </source>
</evidence>
<gene>
    <name evidence="17" type="ORF">DPMN_164879</name>
</gene>
<dbReference type="EMBL" id="JAIWYP010000008">
    <property type="protein sequence ID" value="KAH3786770.1"/>
    <property type="molecule type" value="Genomic_DNA"/>
</dbReference>
<evidence type="ECO:0000256" key="4">
    <source>
        <dbReference type="ARBA" id="ARBA00022516"/>
    </source>
</evidence>
<protein>
    <recommendedName>
        <fullName evidence="14">Protein SERAC1</fullName>
    </recommendedName>
    <alternativeName>
        <fullName evidence="15">Serine active site-containing protein 1</fullName>
    </alternativeName>
</protein>
<dbReference type="SUPFAM" id="SSF53474">
    <property type="entry name" value="alpha/beta-Hydrolases"/>
    <property type="match status" value="1"/>
</dbReference>
<dbReference type="InterPro" id="IPR016024">
    <property type="entry name" value="ARM-type_fold"/>
</dbReference>
<evidence type="ECO:0000256" key="6">
    <source>
        <dbReference type="ARBA" id="ARBA00022824"/>
    </source>
</evidence>
<reference evidence="17" key="1">
    <citation type="journal article" date="2019" name="bioRxiv">
        <title>The Genome of the Zebra Mussel, Dreissena polymorpha: A Resource for Invasive Species Research.</title>
        <authorList>
            <person name="McCartney M.A."/>
            <person name="Auch B."/>
            <person name="Kono T."/>
            <person name="Mallez S."/>
            <person name="Zhang Y."/>
            <person name="Obille A."/>
            <person name="Becker A."/>
            <person name="Abrahante J.E."/>
            <person name="Garbe J."/>
            <person name="Badalamenti J.P."/>
            <person name="Herman A."/>
            <person name="Mangelson H."/>
            <person name="Liachko I."/>
            <person name="Sullivan S."/>
            <person name="Sone E.D."/>
            <person name="Koren S."/>
            <person name="Silverstein K.A.T."/>
            <person name="Beckman K.B."/>
            <person name="Gohl D.M."/>
        </authorList>
    </citation>
    <scope>NUCLEOTIDE SEQUENCE</scope>
    <source>
        <strain evidence="17">Duluth1</strain>
        <tissue evidence="17">Whole animal</tissue>
    </source>
</reference>
<reference evidence="17" key="2">
    <citation type="submission" date="2020-11" db="EMBL/GenBank/DDBJ databases">
        <authorList>
            <person name="McCartney M.A."/>
            <person name="Auch B."/>
            <person name="Kono T."/>
            <person name="Mallez S."/>
            <person name="Becker A."/>
            <person name="Gohl D.M."/>
            <person name="Silverstein K.A.T."/>
            <person name="Koren S."/>
            <person name="Bechman K.B."/>
            <person name="Herman A."/>
            <person name="Abrahante J.E."/>
            <person name="Garbe J."/>
        </authorList>
    </citation>
    <scope>NUCLEOTIDE SEQUENCE</scope>
    <source>
        <strain evidence="17">Duluth1</strain>
        <tissue evidence="17">Whole animal</tissue>
    </source>
</reference>
<dbReference type="InterPro" id="IPR011989">
    <property type="entry name" value="ARM-like"/>
</dbReference>
<evidence type="ECO:0000256" key="2">
    <source>
        <dbReference type="ARBA" id="ARBA00004173"/>
    </source>
</evidence>
<evidence type="ECO:0000256" key="7">
    <source>
        <dbReference type="ARBA" id="ARBA00022989"/>
    </source>
</evidence>
<keyword evidence="11" id="KW-0594">Phospholipid biosynthesis</keyword>
<comment type="similarity">
    <text evidence="13">Belongs to the SERAC1 family.</text>
</comment>
<keyword evidence="18" id="KW-1185">Reference proteome</keyword>
<evidence type="ECO:0000256" key="11">
    <source>
        <dbReference type="ARBA" id="ARBA00023209"/>
    </source>
</evidence>
<evidence type="ECO:0000313" key="17">
    <source>
        <dbReference type="EMBL" id="KAH3786770.1"/>
    </source>
</evidence>
<keyword evidence="10" id="KW-0472">Membrane</keyword>
<accession>A0A9D4IU39</accession>
<sequence length="580" mass="67047">PDTFRGKFKYHTEKYGRKVLPWVQSKSKDPALLLNLAESRDPEIRRLGLKSLTGDNDWEDHQFRKVAQACSNRTMVSLARIQEADNRLFRPMPWLPPPKATIEDELRGLLSKLQKDITDTAIQKYTTRVLPKEKQKSIVETGPWSFGGTALEYARSASDDSEGQVELLFMETLAIHSQITDQLEKIVENGALQLFQRILMEYEKIREFRPLIARILANLALNVKLHKLIIEGGWVAVLHKWLSTKDTALFFYTTRALANLDRDMNTDIDVDAMYDEGIYPGYPVFRSREAKHKVKVDIVFIHGLRGGPFKTWRQEDRRHTETGFVVTDEFRRSHTFFWPKDWLAHDLKDVRILNVGYDTELTTWNLKHPLEAEKRTLSSRSATFIEKLRKADIGSRPVIWVGHSMGGLLIKDILRLAQSTPRYRCILDNTIGVLNYSVPHRGSSLATFSKKYGVKYTIFPSTEVLELDKENETLKSLLEFFNAIALQRGILVLNFGETEKTQIGMNIKLHVVPPESADPGIGDFHLIKSDHINICKPRDVDSALYTLSRDFMRKCIQKHEDRHKKKNRKRKQSDREETEY</sequence>
<dbReference type="GO" id="GO:0008654">
    <property type="term" value="P:phospholipid biosynthetic process"/>
    <property type="evidence" value="ECO:0007669"/>
    <property type="project" value="UniProtKB-KW"/>
</dbReference>
<evidence type="ECO:0000256" key="8">
    <source>
        <dbReference type="ARBA" id="ARBA00023098"/>
    </source>
</evidence>
<keyword evidence="6" id="KW-0256">Endoplasmic reticulum</keyword>
<dbReference type="InterPro" id="IPR029058">
    <property type="entry name" value="AB_hydrolase_fold"/>
</dbReference>
<dbReference type="GO" id="GO:0005783">
    <property type="term" value="C:endoplasmic reticulum"/>
    <property type="evidence" value="ECO:0007669"/>
    <property type="project" value="UniProtKB-SubCell"/>
</dbReference>
<keyword evidence="4" id="KW-0444">Lipid biosynthesis</keyword>
<evidence type="ECO:0000256" key="5">
    <source>
        <dbReference type="ARBA" id="ARBA00022692"/>
    </source>
</evidence>
<dbReference type="InterPro" id="IPR052374">
    <property type="entry name" value="SERAC1"/>
</dbReference>
<dbReference type="Proteomes" id="UP000828390">
    <property type="component" value="Unassembled WGS sequence"/>
</dbReference>
<proteinExistence type="inferred from homology"/>
<comment type="subcellular location">
    <subcellularLocation>
        <location evidence="3">Endoplasmic reticulum</location>
    </subcellularLocation>
    <subcellularLocation>
        <location evidence="1">Membrane</location>
        <topology evidence="1">Single-pass membrane protein</topology>
    </subcellularLocation>
    <subcellularLocation>
        <location evidence="2">Mitochondrion</location>
    </subcellularLocation>
</comment>
<feature type="non-terminal residue" evidence="17">
    <location>
        <position position="1"/>
    </location>
</feature>
<evidence type="ECO:0000256" key="15">
    <source>
        <dbReference type="ARBA" id="ARBA00041701"/>
    </source>
</evidence>
<dbReference type="Gene3D" id="1.25.10.10">
    <property type="entry name" value="Leucine-rich Repeat Variant"/>
    <property type="match status" value="1"/>
</dbReference>
<organism evidence="17 18">
    <name type="scientific">Dreissena polymorpha</name>
    <name type="common">Zebra mussel</name>
    <name type="synonym">Mytilus polymorpha</name>
    <dbReference type="NCBI Taxonomy" id="45954"/>
    <lineage>
        <taxon>Eukaryota</taxon>
        <taxon>Metazoa</taxon>
        <taxon>Spiralia</taxon>
        <taxon>Lophotrochozoa</taxon>
        <taxon>Mollusca</taxon>
        <taxon>Bivalvia</taxon>
        <taxon>Autobranchia</taxon>
        <taxon>Heteroconchia</taxon>
        <taxon>Euheterodonta</taxon>
        <taxon>Imparidentia</taxon>
        <taxon>Neoheterodontei</taxon>
        <taxon>Myida</taxon>
        <taxon>Dreissenoidea</taxon>
        <taxon>Dreissenidae</taxon>
        <taxon>Dreissena</taxon>
    </lineage>
</organism>
<dbReference type="PANTHER" id="PTHR48182:SF2">
    <property type="entry name" value="PROTEIN SERAC1"/>
    <property type="match status" value="1"/>
</dbReference>
<name>A0A9D4IU39_DREPO</name>
<dbReference type="GO" id="GO:0005739">
    <property type="term" value="C:mitochondrion"/>
    <property type="evidence" value="ECO:0007669"/>
    <property type="project" value="UniProtKB-SubCell"/>
</dbReference>
<comment type="caution">
    <text evidence="17">The sequence shown here is derived from an EMBL/GenBank/DDBJ whole genome shotgun (WGS) entry which is preliminary data.</text>
</comment>
<dbReference type="GO" id="GO:0016020">
    <property type="term" value="C:membrane"/>
    <property type="evidence" value="ECO:0007669"/>
    <property type="project" value="UniProtKB-SubCell"/>
</dbReference>
<keyword evidence="5" id="KW-0812">Transmembrane</keyword>
<evidence type="ECO:0000256" key="10">
    <source>
        <dbReference type="ARBA" id="ARBA00023136"/>
    </source>
</evidence>
<dbReference type="PANTHER" id="PTHR48182">
    <property type="entry name" value="PROTEIN SERAC1"/>
    <property type="match status" value="1"/>
</dbReference>
<keyword evidence="8" id="KW-0443">Lipid metabolism</keyword>
<feature type="region of interest" description="Disordered" evidence="16">
    <location>
        <begin position="558"/>
        <end position="580"/>
    </location>
</feature>
<keyword evidence="12" id="KW-1208">Phospholipid metabolism</keyword>
<dbReference type="Gene3D" id="3.40.50.1820">
    <property type="entry name" value="alpha/beta hydrolase"/>
    <property type="match status" value="1"/>
</dbReference>
<evidence type="ECO:0000256" key="1">
    <source>
        <dbReference type="ARBA" id="ARBA00004167"/>
    </source>
</evidence>
<dbReference type="SUPFAM" id="SSF48371">
    <property type="entry name" value="ARM repeat"/>
    <property type="match status" value="1"/>
</dbReference>
<evidence type="ECO:0000256" key="16">
    <source>
        <dbReference type="SAM" id="MobiDB-lite"/>
    </source>
</evidence>
<evidence type="ECO:0000256" key="14">
    <source>
        <dbReference type="ARBA" id="ARBA00040991"/>
    </source>
</evidence>
<evidence type="ECO:0000256" key="3">
    <source>
        <dbReference type="ARBA" id="ARBA00004240"/>
    </source>
</evidence>
<evidence type="ECO:0000256" key="12">
    <source>
        <dbReference type="ARBA" id="ARBA00023264"/>
    </source>
</evidence>
<evidence type="ECO:0000313" key="18">
    <source>
        <dbReference type="Proteomes" id="UP000828390"/>
    </source>
</evidence>
<feature type="compositionally biased region" description="Basic residues" evidence="16">
    <location>
        <begin position="561"/>
        <end position="572"/>
    </location>
</feature>
<dbReference type="AlphaFoldDB" id="A0A9D4IU39"/>
<evidence type="ECO:0000256" key="9">
    <source>
        <dbReference type="ARBA" id="ARBA00023128"/>
    </source>
</evidence>
<keyword evidence="7" id="KW-1133">Transmembrane helix</keyword>